<dbReference type="AlphaFoldDB" id="A0A383TD75"/>
<dbReference type="Proteomes" id="UP000262072">
    <property type="component" value="Unassembled WGS sequence"/>
</dbReference>
<dbReference type="RefSeq" id="WP_160116946.1">
    <property type="nucleotide sequence ID" value="NZ_UNRR01000009.1"/>
</dbReference>
<feature type="transmembrane region" description="Helical" evidence="2">
    <location>
        <begin position="12"/>
        <end position="30"/>
    </location>
</feature>
<proteinExistence type="predicted"/>
<evidence type="ECO:0000313" key="4">
    <source>
        <dbReference type="EMBL" id="SYZ77898.1"/>
    </source>
</evidence>
<protein>
    <recommendedName>
        <fullName evidence="3">GW domain-containing protein</fullName>
    </recommendedName>
</protein>
<organism evidence="4 5">
    <name type="scientific">Trichococcus shcherbakoviae</name>
    <dbReference type="NCBI Taxonomy" id="2094020"/>
    <lineage>
        <taxon>Bacteria</taxon>
        <taxon>Bacillati</taxon>
        <taxon>Bacillota</taxon>
        <taxon>Bacilli</taxon>
        <taxon>Lactobacillales</taxon>
        <taxon>Carnobacteriaceae</taxon>
        <taxon>Trichococcus</taxon>
    </lineage>
</organism>
<evidence type="ECO:0000256" key="2">
    <source>
        <dbReference type="SAM" id="Phobius"/>
    </source>
</evidence>
<dbReference type="OrthoDB" id="9763643at2"/>
<accession>A0A383TD75</accession>
<keyword evidence="1" id="KW-0732">Signal</keyword>
<dbReference type="InterPro" id="IPR038200">
    <property type="entry name" value="GW_dom_sf"/>
</dbReference>
<feature type="domain" description="GW" evidence="3">
    <location>
        <begin position="136"/>
        <end position="214"/>
    </location>
</feature>
<dbReference type="SUPFAM" id="SSF82057">
    <property type="entry name" value="Prokaryotic SH3-related domain"/>
    <property type="match status" value="5"/>
</dbReference>
<feature type="domain" description="GW" evidence="3">
    <location>
        <begin position="219"/>
        <end position="297"/>
    </location>
</feature>
<gene>
    <name evidence="4" type="ORF">TART1_0669</name>
</gene>
<reference evidence="5" key="1">
    <citation type="submission" date="2018-05" db="EMBL/GenBank/DDBJ databases">
        <authorList>
            <person name="Strepis N."/>
        </authorList>
    </citation>
    <scope>NUCLEOTIDE SEQUENCE [LARGE SCALE GENOMIC DNA]</scope>
</reference>
<keyword evidence="2" id="KW-0472">Membrane</keyword>
<dbReference type="Pfam" id="PF13457">
    <property type="entry name" value="GW"/>
    <property type="match status" value="5"/>
</dbReference>
<dbReference type="PROSITE" id="PS51780">
    <property type="entry name" value="GW"/>
    <property type="match status" value="5"/>
</dbReference>
<evidence type="ECO:0000259" key="3">
    <source>
        <dbReference type="PROSITE" id="PS51780"/>
    </source>
</evidence>
<keyword evidence="2" id="KW-0812">Transmembrane</keyword>
<feature type="domain" description="GW" evidence="3">
    <location>
        <begin position="53"/>
        <end position="131"/>
    </location>
</feature>
<keyword evidence="2" id="KW-1133">Transmembrane helix</keyword>
<feature type="domain" description="GW" evidence="3">
    <location>
        <begin position="385"/>
        <end position="463"/>
    </location>
</feature>
<name>A0A383TD75_9LACT</name>
<dbReference type="Gene3D" id="3.90.1720.10">
    <property type="entry name" value="endopeptidase domain like (from Nostoc punctiforme)"/>
    <property type="match status" value="1"/>
</dbReference>
<dbReference type="InterPro" id="IPR025987">
    <property type="entry name" value="GW_dom"/>
</dbReference>
<evidence type="ECO:0000313" key="5">
    <source>
        <dbReference type="Proteomes" id="UP000262072"/>
    </source>
</evidence>
<sequence>MRNVLHKVKSQWAVLGVMGATVVVVGTMNVPQTVAAELDSVTVTEAVFVKILSTTAVDYDATISRGTDGINTKPWGTEGFETIGYSADYLNVTVSVSQEQVADNGVTWALISKDGQEIGWIAKNALTVQNYAKITSETAVDYAATISRGTDAINTAPWGAKGYQTIGSSASYVGKTVDVSKEQVMDYGVTWALVSFDGKEIGWIAKNALTVQTYAQITKETVVDYPAIISRGTDAINTAPWGARGYQTIGSSTDYVGKIVDVTKEQVTDYGVTWAQISLNGEVLGWIAKDALKVQTYAQITKETPVDYPATISRGTDAINTEPWGAKGYQTVGSSANYVGKTVDVTKEQVTDYGVTWAQISLNGEVLGWIAKDALTQGSYSQVISTTEVDYVALIVRGTDAINTQPWGAKGYRTLGLSANYLGKTVTISQEKVMDYGVTWALISLDGKELGWIAKAALQKDFGGVATQFGSAWQSESTNIQLTSQISYATYINGTRAKASSDKISGYLLSTTSGHRIELAVSQTGDGLWSNLSFNEKDLNPGETYQIRAVVDGASEQLWTGKYISQNTILGKLYSDGQRLFYKRDWTQTNQLTLRHLLQTSLEPLGNTLYVWGGGWNEADDGSGVEAITMGINPQWHSFFQRYGSNYNYTNTMYQIHNGLDCSGFIGWTIYNTVNSENNKDGYVMYADQMSKEFADRGWGTYTYRNQISGYKPGDILSSSGHVYMVLGTASDGSLVIIHSSPAGVQINGTPTPSGESNSKAVQLAKWYMSTLYPEWYRKFPNTKTDYSYLTQFDKMTWDVSGNALLNDPDGIKNMSAEQVLVTLFGR</sequence>
<evidence type="ECO:0000256" key="1">
    <source>
        <dbReference type="ARBA" id="ARBA00022729"/>
    </source>
</evidence>
<dbReference type="EMBL" id="UNRR01000009">
    <property type="protein sequence ID" value="SYZ77898.1"/>
    <property type="molecule type" value="Genomic_DNA"/>
</dbReference>
<feature type="domain" description="GW" evidence="3">
    <location>
        <begin position="302"/>
        <end position="380"/>
    </location>
</feature>
<dbReference type="Gene3D" id="2.30.30.170">
    <property type="match status" value="5"/>
</dbReference>